<reference evidence="2" key="1">
    <citation type="submission" date="2019-10" db="EMBL/GenBank/DDBJ databases">
        <authorList>
            <consortium name="DOE Joint Genome Institute"/>
            <person name="Kuo A."/>
            <person name="Miyauchi S."/>
            <person name="Kiss E."/>
            <person name="Drula E."/>
            <person name="Kohler A."/>
            <person name="Sanchez-Garcia M."/>
            <person name="Andreopoulos B."/>
            <person name="Barry K.W."/>
            <person name="Bonito G."/>
            <person name="Buee M."/>
            <person name="Carver A."/>
            <person name="Chen C."/>
            <person name="Cichocki N."/>
            <person name="Clum A."/>
            <person name="Culley D."/>
            <person name="Crous P.W."/>
            <person name="Fauchery L."/>
            <person name="Girlanda M."/>
            <person name="Hayes R."/>
            <person name="Keri Z."/>
            <person name="LaButti K."/>
            <person name="Lipzen A."/>
            <person name="Lombard V."/>
            <person name="Magnuson J."/>
            <person name="Maillard F."/>
            <person name="Morin E."/>
            <person name="Murat C."/>
            <person name="Nolan M."/>
            <person name="Ohm R."/>
            <person name="Pangilinan J."/>
            <person name="Pereira M."/>
            <person name="Perotto S."/>
            <person name="Peter M."/>
            <person name="Riley R."/>
            <person name="Sitrit Y."/>
            <person name="Stielow B."/>
            <person name="Szollosi G."/>
            <person name="Zifcakova L."/>
            <person name="Stursova M."/>
            <person name="Spatafora J.W."/>
            <person name="Tedersoo L."/>
            <person name="Vaario L.-M."/>
            <person name="Yamada A."/>
            <person name="Yan M."/>
            <person name="Wang P."/>
            <person name="Xu J."/>
            <person name="Bruns T."/>
            <person name="Baldrian P."/>
            <person name="Vilgalys R."/>
            <person name="Henrissat B."/>
            <person name="Grigoriev I.V."/>
            <person name="Hibbett D."/>
            <person name="Nagy L.G."/>
            <person name="Martin F.M."/>
        </authorList>
    </citation>
    <scope>NUCLEOTIDE SEQUENCE</scope>
    <source>
        <strain evidence="2">BED1</strain>
    </source>
</reference>
<dbReference type="EMBL" id="WHUW01000047">
    <property type="protein sequence ID" value="KAF8431675.1"/>
    <property type="molecule type" value="Genomic_DNA"/>
</dbReference>
<organism evidence="2 3">
    <name type="scientific">Boletus edulis BED1</name>
    <dbReference type="NCBI Taxonomy" id="1328754"/>
    <lineage>
        <taxon>Eukaryota</taxon>
        <taxon>Fungi</taxon>
        <taxon>Dikarya</taxon>
        <taxon>Basidiomycota</taxon>
        <taxon>Agaricomycotina</taxon>
        <taxon>Agaricomycetes</taxon>
        <taxon>Agaricomycetidae</taxon>
        <taxon>Boletales</taxon>
        <taxon>Boletineae</taxon>
        <taxon>Boletaceae</taxon>
        <taxon>Boletoideae</taxon>
        <taxon>Boletus</taxon>
    </lineage>
</organism>
<keyword evidence="3" id="KW-1185">Reference proteome</keyword>
<comment type="caution">
    <text evidence="2">The sequence shown here is derived from an EMBL/GenBank/DDBJ whole genome shotgun (WGS) entry which is preliminary data.</text>
</comment>
<dbReference type="AlphaFoldDB" id="A0AAD4BIS3"/>
<reference evidence="2" key="2">
    <citation type="journal article" date="2020" name="Nat. Commun.">
        <title>Large-scale genome sequencing of mycorrhizal fungi provides insights into the early evolution of symbiotic traits.</title>
        <authorList>
            <person name="Miyauchi S."/>
            <person name="Kiss E."/>
            <person name="Kuo A."/>
            <person name="Drula E."/>
            <person name="Kohler A."/>
            <person name="Sanchez-Garcia M."/>
            <person name="Morin E."/>
            <person name="Andreopoulos B."/>
            <person name="Barry K.W."/>
            <person name="Bonito G."/>
            <person name="Buee M."/>
            <person name="Carver A."/>
            <person name="Chen C."/>
            <person name="Cichocki N."/>
            <person name="Clum A."/>
            <person name="Culley D."/>
            <person name="Crous P.W."/>
            <person name="Fauchery L."/>
            <person name="Girlanda M."/>
            <person name="Hayes R.D."/>
            <person name="Keri Z."/>
            <person name="LaButti K."/>
            <person name="Lipzen A."/>
            <person name="Lombard V."/>
            <person name="Magnuson J."/>
            <person name="Maillard F."/>
            <person name="Murat C."/>
            <person name="Nolan M."/>
            <person name="Ohm R.A."/>
            <person name="Pangilinan J."/>
            <person name="Pereira M.F."/>
            <person name="Perotto S."/>
            <person name="Peter M."/>
            <person name="Pfister S."/>
            <person name="Riley R."/>
            <person name="Sitrit Y."/>
            <person name="Stielow J.B."/>
            <person name="Szollosi G."/>
            <person name="Zifcakova L."/>
            <person name="Stursova M."/>
            <person name="Spatafora J.W."/>
            <person name="Tedersoo L."/>
            <person name="Vaario L.M."/>
            <person name="Yamada A."/>
            <person name="Yan M."/>
            <person name="Wang P."/>
            <person name="Xu J."/>
            <person name="Bruns T."/>
            <person name="Baldrian P."/>
            <person name="Vilgalys R."/>
            <person name="Dunand C."/>
            <person name="Henrissat B."/>
            <person name="Grigoriev I.V."/>
            <person name="Hibbett D."/>
            <person name="Nagy L.G."/>
            <person name="Martin F.M."/>
        </authorList>
    </citation>
    <scope>NUCLEOTIDE SEQUENCE</scope>
    <source>
        <strain evidence="2">BED1</strain>
    </source>
</reference>
<gene>
    <name evidence="2" type="ORF">L210DRAFT_866472</name>
</gene>
<proteinExistence type="predicted"/>
<accession>A0AAD4BIS3</accession>
<dbReference type="PANTHER" id="PTHR38248">
    <property type="entry name" value="FUNK1 6"/>
    <property type="match status" value="1"/>
</dbReference>
<feature type="domain" description="Fungal-type protein kinase" evidence="1">
    <location>
        <begin position="22"/>
        <end position="159"/>
    </location>
</feature>
<evidence type="ECO:0000313" key="2">
    <source>
        <dbReference type="EMBL" id="KAF8431675.1"/>
    </source>
</evidence>
<name>A0AAD4BIS3_BOLED</name>
<dbReference type="PANTHER" id="PTHR38248:SF2">
    <property type="entry name" value="FUNK1 11"/>
    <property type="match status" value="1"/>
</dbReference>
<dbReference type="Proteomes" id="UP001194468">
    <property type="component" value="Unassembled WGS sequence"/>
</dbReference>
<evidence type="ECO:0000313" key="3">
    <source>
        <dbReference type="Proteomes" id="UP001194468"/>
    </source>
</evidence>
<protein>
    <recommendedName>
        <fullName evidence="1">Fungal-type protein kinase domain-containing protein</fullName>
    </recommendedName>
</protein>
<evidence type="ECO:0000259" key="1">
    <source>
        <dbReference type="Pfam" id="PF17667"/>
    </source>
</evidence>
<dbReference type="InterPro" id="IPR040976">
    <property type="entry name" value="Pkinase_fungal"/>
</dbReference>
<dbReference type="Pfam" id="PF17667">
    <property type="entry name" value="Pkinase_fungal"/>
    <property type="match status" value="1"/>
</dbReference>
<sequence length="172" mass="18998">MLCEKSVIEKHEIKKSCTFDLRTNIYVIGEVKKKNTTENVKTLFVELAGKVVFQLEAQDGRYATLGIQFLGSDIIFTLFDWGGSVSTHPLDIHESPKEFLCILLGIPFGDGTLLGFNFMVTPVVNSKKNIQIMKQGMEWIISVNQLLFISSSLHGQGTTGGVASLPSPTFQV</sequence>